<evidence type="ECO:0000256" key="1">
    <source>
        <dbReference type="ARBA" id="ARBA00004141"/>
    </source>
</evidence>
<dbReference type="Pfam" id="PF04138">
    <property type="entry name" value="GtrA_DPMS_TM"/>
    <property type="match status" value="1"/>
</dbReference>
<proteinExistence type="inferred from homology"/>
<feature type="transmembrane region" description="Helical" evidence="6">
    <location>
        <begin position="152"/>
        <end position="171"/>
    </location>
</feature>
<evidence type="ECO:0000256" key="2">
    <source>
        <dbReference type="ARBA" id="ARBA00009399"/>
    </source>
</evidence>
<gene>
    <name evidence="8" type="ORF">B4127_3879</name>
</gene>
<feature type="transmembrane region" description="Helical" evidence="6">
    <location>
        <begin position="78"/>
        <end position="97"/>
    </location>
</feature>
<dbReference type="GO" id="GO:0000271">
    <property type="term" value="P:polysaccharide biosynthetic process"/>
    <property type="evidence" value="ECO:0007669"/>
    <property type="project" value="InterPro"/>
</dbReference>
<organism evidence="8 9">
    <name type="scientific">Bacillus pumilus</name>
    <name type="common">Bacillus mesentericus</name>
    <dbReference type="NCBI Taxonomy" id="1408"/>
    <lineage>
        <taxon>Bacteria</taxon>
        <taxon>Bacillati</taxon>
        <taxon>Bacillota</taxon>
        <taxon>Bacilli</taxon>
        <taxon>Bacillales</taxon>
        <taxon>Bacillaceae</taxon>
        <taxon>Bacillus</taxon>
    </lineage>
</organism>
<reference evidence="8 9" key="1">
    <citation type="submission" date="2014-12" db="EMBL/GenBank/DDBJ databases">
        <title>Draft Genome Sequences of Five Spore-Forming Food Isolates of Bacillus pumilus.</title>
        <authorList>
            <person name="de Jong A."/>
            <person name="van Heel A.J."/>
            <person name="Montalban-Lopez M."/>
            <person name="Krawczyk A.O."/>
            <person name="Berendsen E.M."/>
            <person name="Wells-Bennik M."/>
            <person name="Kuipers O.P."/>
        </authorList>
    </citation>
    <scope>NUCLEOTIDE SEQUENCE [LARGE SCALE GENOMIC DNA]</scope>
    <source>
        <strain evidence="8 9">B4127</strain>
    </source>
</reference>
<accession>A0AB34QXU3</accession>
<dbReference type="EMBL" id="JXCL01000014">
    <property type="protein sequence ID" value="KIL20015.1"/>
    <property type="molecule type" value="Genomic_DNA"/>
</dbReference>
<sequence length="179" mass="20958">MPSSRTNFICAGRTYCSFGKFFSRWYSKRNRNHQEGMKKDMYSLFQKYQEVVMYLVMGVCTTIVNIVSFYLFVEMFSMDYKTATVVSWVFAVLFAYITNKKYVFKQKARDTKSLMRELSSFFSVRLMSLGVDLGLMILFVTQMALNETVAKILVNFVIVVVNYVASKWFVFKKTKEDAI</sequence>
<dbReference type="PANTHER" id="PTHR38459:SF5">
    <property type="entry name" value="CELL WALL TEICHOIC ACID GLYCOSYLATION PROTEIN GTCA"/>
    <property type="match status" value="1"/>
</dbReference>
<keyword evidence="3 6" id="KW-0812">Transmembrane</keyword>
<dbReference type="AlphaFoldDB" id="A0AB34QXU3"/>
<comment type="subcellular location">
    <subcellularLocation>
        <location evidence="1">Membrane</location>
        <topology evidence="1">Multi-pass membrane protein</topology>
    </subcellularLocation>
</comment>
<dbReference type="PANTHER" id="PTHR38459">
    <property type="entry name" value="PROPHAGE BACTOPRENOL-LINKED GLUCOSE TRANSLOCASE HOMOLOG"/>
    <property type="match status" value="1"/>
</dbReference>
<evidence type="ECO:0000313" key="9">
    <source>
        <dbReference type="Proteomes" id="UP000031978"/>
    </source>
</evidence>
<protein>
    <recommendedName>
        <fullName evidence="7">GtrA/DPMS transmembrane domain-containing protein</fullName>
    </recommendedName>
</protein>
<feature type="transmembrane region" description="Helical" evidence="6">
    <location>
        <begin position="118"/>
        <end position="140"/>
    </location>
</feature>
<feature type="domain" description="GtrA/DPMS transmembrane" evidence="7">
    <location>
        <begin position="54"/>
        <end position="171"/>
    </location>
</feature>
<evidence type="ECO:0000259" key="7">
    <source>
        <dbReference type="Pfam" id="PF04138"/>
    </source>
</evidence>
<evidence type="ECO:0000256" key="6">
    <source>
        <dbReference type="SAM" id="Phobius"/>
    </source>
</evidence>
<evidence type="ECO:0000313" key="8">
    <source>
        <dbReference type="EMBL" id="KIL20015.1"/>
    </source>
</evidence>
<comment type="caution">
    <text evidence="8">The sequence shown here is derived from an EMBL/GenBank/DDBJ whole genome shotgun (WGS) entry which is preliminary data.</text>
</comment>
<evidence type="ECO:0000256" key="4">
    <source>
        <dbReference type="ARBA" id="ARBA00022989"/>
    </source>
</evidence>
<dbReference type="Proteomes" id="UP000031978">
    <property type="component" value="Unassembled WGS sequence"/>
</dbReference>
<dbReference type="InterPro" id="IPR007267">
    <property type="entry name" value="GtrA_DPMS_TM"/>
</dbReference>
<name>A0AB34QXU3_BACPU</name>
<evidence type="ECO:0000256" key="3">
    <source>
        <dbReference type="ARBA" id="ARBA00022692"/>
    </source>
</evidence>
<keyword evidence="5 6" id="KW-0472">Membrane</keyword>
<dbReference type="InterPro" id="IPR051401">
    <property type="entry name" value="GtrA_CellWall_Glycosyl"/>
</dbReference>
<dbReference type="GO" id="GO:0005886">
    <property type="term" value="C:plasma membrane"/>
    <property type="evidence" value="ECO:0007669"/>
    <property type="project" value="TreeGrafter"/>
</dbReference>
<keyword evidence="4 6" id="KW-1133">Transmembrane helix</keyword>
<feature type="transmembrane region" description="Helical" evidence="6">
    <location>
        <begin position="51"/>
        <end position="72"/>
    </location>
</feature>
<evidence type="ECO:0000256" key="5">
    <source>
        <dbReference type="ARBA" id="ARBA00023136"/>
    </source>
</evidence>
<comment type="similarity">
    <text evidence="2">Belongs to the GtrA family.</text>
</comment>